<dbReference type="PROSITE" id="PS00108">
    <property type="entry name" value="PROTEIN_KINASE_ST"/>
    <property type="match status" value="1"/>
</dbReference>
<comment type="caution">
    <text evidence="13">The sequence shown here is derived from an EMBL/GenBank/DDBJ whole genome shotgun (WGS) entry which is preliminary data.</text>
</comment>
<feature type="transmembrane region" description="Helical" evidence="10">
    <location>
        <begin position="345"/>
        <end position="366"/>
    </location>
</feature>
<evidence type="ECO:0000256" key="8">
    <source>
        <dbReference type="ARBA" id="ARBA00048679"/>
    </source>
</evidence>
<comment type="catalytic activity">
    <reaction evidence="7">
        <text>L-threonyl-[protein] + ATP = O-phospho-L-threonyl-[protein] + ADP + H(+)</text>
        <dbReference type="Rhea" id="RHEA:46608"/>
        <dbReference type="Rhea" id="RHEA-COMP:11060"/>
        <dbReference type="Rhea" id="RHEA-COMP:11605"/>
        <dbReference type="ChEBI" id="CHEBI:15378"/>
        <dbReference type="ChEBI" id="CHEBI:30013"/>
        <dbReference type="ChEBI" id="CHEBI:30616"/>
        <dbReference type="ChEBI" id="CHEBI:61977"/>
        <dbReference type="ChEBI" id="CHEBI:456216"/>
        <dbReference type="EC" id="2.7.11.1"/>
    </reaction>
</comment>
<dbReference type="Gene3D" id="1.10.510.10">
    <property type="entry name" value="Transferase(Phosphotransferase) domain 1"/>
    <property type="match status" value="1"/>
</dbReference>
<dbReference type="FunFam" id="3.30.200.20:FF:000035">
    <property type="entry name" value="Serine/threonine protein kinase Stk1"/>
    <property type="match status" value="1"/>
</dbReference>
<dbReference type="InterPro" id="IPR008271">
    <property type="entry name" value="Ser/Thr_kinase_AS"/>
</dbReference>
<feature type="compositionally biased region" description="Pro residues" evidence="9">
    <location>
        <begin position="323"/>
        <end position="332"/>
    </location>
</feature>
<dbReference type="CDD" id="cd14014">
    <property type="entry name" value="STKc_PknB_like"/>
    <property type="match status" value="1"/>
</dbReference>
<evidence type="ECO:0000256" key="7">
    <source>
        <dbReference type="ARBA" id="ARBA00047899"/>
    </source>
</evidence>
<dbReference type="FunFam" id="1.10.510.10:FF:000021">
    <property type="entry name" value="Serine/threonine protein kinase"/>
    <property type="match status" value="1"/>
</dbReference>
<reference evidence="12" key="1">
    <citation type="submission" date="2018-05" db="EMBL/GenBank/DDBJ databases">
        <authorList>
            <person name="Moura L."/>
            <person name="Setubal J.C."/>
        </authorList>
    </citation>
    <scope>NUCLEOTIDE SEQUENCE</scope>
    <source>
        <strain evidence="12">ZC4RG45</strain>
    </source>
</reference>
<dbReference type="InterPro" id="IPR000719">
    <property type="entry name" value="Prot_kinase_dom"/>
</dbReference>
<evidence type="ECO:0000256" key="1">
    <source>
        <dbReference type="ARBA" id="ARBA00012513"/>
    </source>
</evidence>
<gene>
    <name evidence="12" type="ORF">DIU77_012140</name>
    <name evidence="13" type="ORF">DIU77_01325</name>
</gene>
<dbReference type="EMBL" id="QGUI01000027">
    <property type="protein sequence ID" value="PZN01241.1"/>
    <property type="molecule type" value="Genomic_DNA"/>
</dbReference>
<sequence>MTLSAGQLLADRYRLDTRIAVGGMGEVWQASDTRLDRTVAVKILKAELSGDAEFLHRFRTEARTTASLNHPGIAAVHDYGEASSGVPGTEPGNDLAYLVMEMVSGEPLAGILAREGRIAPERLLPILEQAARALNAAHERGLVHRDVKPGNILVVREADGSETVKITDFGIAKAADAAPVTRNGMVMGTAHYIAPEQAMGHEATPASDVYSLAVCGYECLAGRRPFVSDSAVTVAMMHIRDTPPALPPDVPPSVRALIESTLVKDPAQRYANGGEFANAVAMVRAGHMPPAPVGVTRTPPSGLPVAGGPLGPPSHPAMMPVSAPGPPTPTPGAPAYQPQGVKRAVWPWVVLAVVGVTLVVVAAVLLPQLLSEDSDGDPRPGDGATPSSQQVPHDQGPGMAPEPNPQQPPARQAPATSPAPDAGKPDQDENEQPQEQPSQPPAEQENPAAPYDAPDAGFGANLGGDHVRQPVEGW</sequence>
<dbReference type="SMART" id="SM00220">
    <property type="entry name" value="S_TKc"/>
    <property type="match status" value="1"/>
</dbReference>
<evidence type="ECO:0000256" key="2">
    <source>
        <dbReference type="ARBA" id="ARBA00022527"/>
    </source>
</evidence>
<dbReference type="STRING" id="1111738.GCA_000427905_03690"/>
<dbReference type="GO" id="GO:0004674">
    <property type="term" value="F:protein serine/threonine kinase activity"/>
    <property type="evidence" value="ECO:0007669"/>
    <property type="project" value="UniProtKB-KW"/>
</dbReference>
<feature type="region of interest" description="Disordered" evidence="9">
    <location>
        <begin position="371"/>
        <end position="474"/>
    </location>
</feature>
<evidence type="ECO:0000259" key="11">
    <source>
        <dbReference type="PROSITE" id="PS50011"/>
    </source>
</evidence>
<dbReference type="Pfam" id="PF00069">
    <property type="entry name" value="Pkinase"/>
    <property type="match status" value="1"/>
</dbReference>
<keyword evidence="5 13" id="KW-0418">Kinase</keyword>
<dbReference type="PANTHER" id="PTHR43289">
    <property type="entry name" value="MITOGEN-ACTIVATED PROTEIN KINASE KINASE KINASE 20-RELATED"/>
    <property type="match status" value="1"/>
</dbReference>
<keyword evidence="10" id="KW-1133">Transmembrane helix</keyword>
<keyword evidence="10" id="KW-0812">Transmembrane</keyword>
<dbReference type="SUPFAM" id="SSF56112">
    <property type="entry name" value="Protein kinase-like (PK-like)"/>
    <property type="match status" value="1"/>
</dbReference>
<evidence type="ECO:0000256" key="3">
    <source>
        <dbReference type="ARBA" id="ARBA00022679"/>
    </source>
</evidence>
<dbReference type="PANTHER" id="PTHR43289:SF6">
    <property type="entry name" value="SERINE_THREONINE-PROTEIN KINASE NEKL-3"/>
    <property type="match status" value="1"/>
</dbReference>
<comment type="catalytic activity">
    <reaction evidence="8">
        <text>L-seryl-[protein] + ATP = O-phospho-L-seryl-[protein] + ADP + H(+)</text>
        <dbReference type="Rhea" id="RHEA:17989"/>
        <dbReference type="Rhea" id="RHEA-COMP:9863"/>
        <dbReference type="Rhea" id="RHEA-COMP:11604"/>
        <dbReference type="ChEBI" id="CHEBI:15378"/>
        <dbReference type="ChEBI" id="CHEBI:29999"/>
        <dbReference type="ChEBI" id="CHEBI:30616"/>
        <dbReference type="ChEBI" id="CHEBI:83421"/>
        <dbReference type="ChEBI" id="CHEBI:456216"/>
        <dbReference type="EC" id="2.7.11.1"/>
    </reaction>
</comment>
<feature type="compositionally biased region" description="Low complexity" evidence="9">
    <location>
        <begin position="409"/>
        <end position="420"/>
    </location>
</feature>
<dbReference type="InterPro" id="IPR011009">
    <property type="entry name" value="Kinase-like_dom_sf"/>
</dbReference>
<evidence type="ECO:0000313" key="13">
    <source>
        <dbReference type="EMBL" id="PZN01241.1"/>
    </source>
</evidence>
<dbReference type="AlphaFoldDB" id="A0A2W4JQI7"/>
<accession>A0A2W4JQI7</accession>
<feature type="compositionally biased region" description="Basic and acidic residues" evidence="9">
    <location>
        <begin position="465"/>
        <end position="474"/>
    </location>
</feature>
<evidence type="ECO:0000256" key="10">
    <source>
        <dbReference type="SAM" id="Phobius"/>
    </source>
</evidence>
<protein>
    <recommendedName>
        <fullName evidence="1">non-specific serine/threonine protein kinase</fullName>
        <ecNumber evidence="1">2.7.11.1</ecNumber>
    </recommendedName>
</protein>
<reference evidence="13" key="2">
    <citation type="submission" date="2018-05" db="EMBL/GenBank/DDBJ databases">
        <authorList>
            <person name="Lanie J.A."/>
            <person name="Ng W.-L."/>
            <person name="Kazmierczak K.M."/>
            <person name="Andrzejewski T.M."/>
            <person name="Davidsen T.M."/>
            <person name="Wayne K.J."/>
            <person name="Tettelin H."/>
            <person name="Glass J.I."/>
            <person name="Rusch D."/>
            <person name="Podicherti R."/>
            <person name="Tsui H.-C.T."/>
            <person name="Winkler M.E."/>
        </authorList>
    </citation>
    <scope>NUCLEOTIDE SEQUENCE</scope>
    <source>
        <strain evidence="13">ZC4RG45</strain>
    </source>
</reference>
<evidence type="ECO:0000256" key="5">
    <source>
        <dbReference type="ARBA" id="ARBA00022777"/>
    </source>
</evidence>
<keyword evidence="4" id="KW-0547">Nucleotide-binding</keyword>
<evidence type="ECO:0000313" key="12">
    <source>
        <dbReference type="EMBL" id="MFO7192984.1"/>
    </source>
</evidence>
<dbReference type="PROSITE" id="PS50011">
    <property type="entry name" value="PROTEIN_KINASE_DOM"/>
    <property type="match status" value="1"/>
</dbReference>
<keyword evidence="10" id="KW-0472">Membrane</keyword>
<dbReference type="GO" id="GO:0005524">
    <property type="term" value="F:ATP binding"/>
    <property type="evidence" value="ECO:0007669"/>
    <property type="project" value="UniProtKB-KW"/>
</dbReference>
<dbReference type="Gene3D" id="3.30.200.20">
    <property type="entry name" value="Phosphorylase Kinase, domain 1"/>
    <property type="match status" value="1"/>
</dbReference>
<organism evidence="13">
    <name type="scientific">Thermocrispum agreste</name>
    <dbReference type="NCBI Taxonomy" id="37925"/>
    <lineage>
        <taxon>Bacteria</taxon>
        <taxon>Bacillati</taxon>
        <taxon>Actinomycetota</taxon>
        <taxon>Actinomycetes</taxon>
        <taxon>Pseudonocardiales</taxon>
        <taxon>Pseudonocardiaceae</taxon>
        <taxon>Thermocrispum</taxon>
    </lineage>
</organism>
<feature type="region of interest" description="Disordered" evidence="9">
    <location>
        <begin position="298"/>
        <end position="335"/>
    </location>
</feature>
<name>A0A2W4JQI7_9PSEU</name>
<dbReference type="GO" id="GO:0045717">
    <property type="term" value="P:negative regulation of fatty acid biosynthetic process"/>
    <property type="evidence" value="ECO:0007669"/>
    <property type="project" value="UniProtKB-ARBA"/>
</dbReference>
<keyword evidence="6" id="KW-0067">ATP-binding</keyword>
<dbReference type="Proteomes" id="UP000249324">
    <property type="component" value="Unassembled WGS sequence"/>
</dbReference>
<evidence type="ECO:0000256" key="9">
    <source>
        <dbReference type="SAM" id="MobiDB-lite"/>
    </source>
</evidence>
<proteinExistence type="predicted"/>
<dbReference type="EC" id="2.7.11.1" evidence="1"/>
<feature type="compositionally biased region" description="Low complexity" evidence="9">
    <location>
        <begin position="433"/>
        <end position="450"/>
    </location>
</feature>
<evidence type="ECO:0000313" key="14">
    <source>
        <dbReference type="Proteomes" id="UP000249324"/>
    </source>
</evidence>
<reference evidence="12 14" key="3">
    <citation type="journal article" date="2021" name="BMC Genomics">
        <title>Genome-resolved metagenome and metatranscriptome analyses of thermophilic composting reveal key bacterial players and their metabolic interactions.</title>
        <authorList>
            <person name="Braga L.P.P."/>
            <person name="Pereira R.V."/>
            <person name="Martins L.F."/>
            <person name="Moura L.M.S."/>
            <person name="Sanchez F.B."/>
            <person name="Patane J.S.L."/>
            <person name="da Silva A.M."/>
            <person name="Setubal J.C."/>
        </authorList>
    </citation>
    <scope>NUCLEOTIDE SEQUENCE [LARGE SCALE GENOMIC DNA]</scope>
    <source>
        <strain evidence="12">ZC4RG45</strain>
    </source>
</reference>
<reference evidence="12" key="4">
    <citation type="submission" date="2023-08" db="EMBL/GenBank/DDBJ databases">
        <authorList>
            <person name="Guima S.E.S."/>
            <person name="Martins L.F."/>
            <person name="Silva A.M."/>
            <person name="Setubal J.C."/>
        </authorList>
    </citation>
    <scope>NUCLEOTIDE SEQUENCE</scope>
    <source>
        <strain evidence="12">ZC4RG45</strain>
    </source>
</reference>
<evidence type="ECO:0000256" key="4">
    <source>
        <dbReference type="ARBA" id="ARBA00022741"/>
    </source>
</evidence>
<keyword evidence="2 13" id="KW-0723">Serine/threonine-protein kinase</keyword>
<evidence type="ECO:0000256" key="6">
    <source>
        <dbReference type="ARBA" id="ARBA00022840"/>
    </source>
</evidence>
<dbReference type="EMBL" id="QGUI02000152">
    <property type="protein sequence ID" value="MFO7192984.1"/>
    <property type="molecule type" value="Genomic_DNA"/>
</dbReference>
<keyword evidence="3" id="KW-0808">Transferase</keyword>
<feature type="domain" description="Protein kinase" evidence="11">
    <location>
        <begin position="13"/>
        <end position="281"/>
    </location>
</feature>